<keyword evidence="5 9" id="KW-0418">Kinase</keyword>
<dbReference type="EMBL" id="AJWK01017752">
    <property type="status" value="NOT_ANNOTATED_CDS"/>
    <property type="molecule type" value="Genomic_DNA"/>
</dbReference>
<keyword evidence="6 9" id="KW-0067">ATP-binding</keyword>
<keyword evidence="2 9" id="KW-0808">Transferase</keyword>
<evidence type="ECO:0000256" key="2">
    <source>
        <dbReference type="ARBA" id="ARBA00022679"/>
    </source>
</evidence>
<dbReference type="InterPro" id="IPR016024">
    <property type="entry name" value="ARM-type_fold"/>
</dbReference>
<dbReference type="FunFam" id="1.20.120.150:FF:000001">
    <property type="entry name" value="Serine/threonine-protein kinase TOR"/>
    <property type="match status" value="1"/>
</dbReference>
<dbReference type="SMART" id="SM01345">
    <property type="entry name" value="Rapamycin_bind"/>
    <property type="match status" value="1"/>
</dbReference>
<feature type="region of interest" description="Disordered" evidence="10">
    <location>
        <begin position="2320"/>
        <end position="2377"/>
    </location>
</feature>
<keyword evidence="13" id="KW-1185">Reference proteome</keyword>
<evidence type="ECO:0000256" key="4">
    <source>
        <dbReference type="ARBA" id="ARBA00022741"/>
    </source>
</evidence>
<dbReference type="GO" id="GO:0005737">
    <property type="term" value="C:cytoplasm"/>
    <property type="evidence" value="ECO:0007669"/>
    <property type="project" value="TreeGrafter"/>
</dbReference>
<dbReference type="GO" id="GO:0005524">
    <property type="term" value="F:ATP binding"/>
    <property type="evidence" value="ECO:0007669"/>
    <property type="project" value="UniProtKB-KW"/>
</dbReference>
<dbReference type="InterPro" id="IPR057564">
    <property type="entry name" value="HEAT_ATR"/>
</dbReference>
<dbReference type="GO" id="GO:0005634">
    <property type="term" value="C:nucleus"/>
    <property type="evidence" value="ECO:0007669"/>
    <property type="project" value="TreeGrafter"/>
</dbReference>
<dbReference type="InterPro" id="IPR011989">
    <property type="entry name" value="ARM-like"/>
</dbReference>
<dbReference type="Pfam" id="PF23593">
    <property type="entry name" value="HEAT_ATR"/>
    <property type="match status" value="1"/>
</dbReference>
<organism evidence="12 13">
    <name type="scientific">Lutzomyia longipalpis</name>
    <name type="common">Sand fly</name>
    <dbReference type="NCBI Taxonomy" id="7200"/>
    <lineage>
        <taxon>Eukaryota</taxon>
        <taxon>Metazoa</taxon>
        <taxon>Ecdysozoa</taxon>
        <taxon>Arthropoda</taxon>
        <taxon>Hexapoda</taxon>
        <taxon>Insecta</taxon>
        <taxon>Pterygota</taxon>
        <taxon>Neoptera</taxon>
        <taxon>Endopterygota</taxon>
        <taxon>Diptera</taxon>
        <taxon>Nematocera</taxon>
        <taxon>Psychodoidea</taxon>
        <taxon>Psychodidae</taxon>
        <taxon>Lutzomyia</taxon>
        <taxon>Lutzomyia</taxon>
    </lineage>
</organism>
<dbReference type="Proteomes" id="UP000092461">
    <property type="component" value="Unassembled WGS sequence"/>
</dbReference>
<dbReference type="EMBL" id="AJWK01017753">
    <property type="status" value="NOT_ANNOTATED_CDS"/>
    <property type="molecule type" value="Genomic_DNA"/>
</dbReference>
<feature type="domain" description="FAT" evidence="11">
    <location>
        <begin position="1428"/>
        <end position="1978"/>
    </location>
</feature>
<comment type="similarity">
    <text evidence="1 9">Belongs to the PI3/PI4-kinase family.</text>
</comment>
<dbReference type="GO" id="GO:0044877">
    <property type="term" value="F:protein-containing complex binding"/>
    <property type="evidence" value="ECO:0007669"/>
    <property type="project" value="InterPro"/>
</dbReference>
<dbReference type="InterPro" id="IPR014009">
    <property type="entry name" value="PIK_FAT"/>
</dbReference>
<dbReference type="PROSITE" id="PS51189">
    <property type="entry name" value="FAT"/>
    <property type="match status" value="1"/>
</dbReference>
<dbReference type="GO" id="GO:0031931">
    <property type="term" value="C:TORC1 complex"/>
    <property type="evidence" value="ECO:0007669"/>
    <property type="project" value="TreeGrafter"/>
</dbReference>
<dbReference type="Gene3D" id="1.25.40.10">
    <property type="entry name" value="Tetratricopeptide repeat domain"/>
    <property type="match status" value="1"/>
</dbReference>
<feature type="compositionally biased region" description="Basic and acidic residues" evidence="10">
    <location>
        <begin position="2320"/>
        <end position="2355"/>
    </location>
</feature>
<evidence type="ECO:0000256" key="6">
    <source>
        <dbReference type="ARBA" id="ARBA00022840"/>
    </source>
</evidence>
<comment type="catalytic activity">
    <reaction evidence="8">
        <text>L-seryl-[protein] + ATP = O-phospho-L-seryl-[protein] + ADP + H(+)</text>
        <dbReference type="Rhea" id="RHEA:17989"/>
        <dbReference type="Rhea" id="RHEA-COMP:9863"/>
        <dbReference type="Rhea" id="RHEA-COMP:11604"/>
        <dbReference type="ChEBI" id="CHEBI:15378"/>
        <dbReference type="ChEBI" id="CHEBI:29999"/>
        <dbReference type="ChEBI" id="CHEBI:30616"/>
        <dbReference type="ChEBI" id="CHEBI:83421"/>
        <dbReference type="ChEBI" id="CHEBI:456216"/>
        <dbReference type="EC" id="2.7.11.1"/>
    </reaction>
</comment>
<dbReference type="SUPFAM" id="SSF48371">
    <property type="entry name" value="ARM repeat"/>
    <property type="match status" value="2"/>
</dbReference>
<dbReference type="SUPFAM" id="SSF47212">
    <property type="entry name" value="FKBP12-rapamycin-binding domain of FKBP-rapamycin-associated protein (FRAP)"/>
    <property type="match status" value="1"/>
</dbReference>
<dbReference type="InterPro" id="IPR009076">
    <property type="entry name" value="FRB_dom"/>
</dbReference>
<proteinExistence type="inferred from homology"/>
<evidence type="ECO:0000256" key="7">
    <source>
        <dbReference type="ARBA" id="ARBA00047899"/>
    </source>
</evidence>
<dbReference type="PANTHER" id="PTHR11139:SF9">
    <property type="entry name" value="SERINE_THREONINE-PROTEIN KINASE MTOR"/>
    <property type="match status" value="1"/>
</dbReference>
<dbReference type="GO" id="GO:0004674">
    <property type="term" value="F:protein serine/threonine kinase activity"/>
    <property type="evidence" value="ECO:0007669"/>
    <property type="project" value="UniProtKB-KW"/>
</dbReference>
<dbReference type="InterPro" id="IPR024585">
    <property type="entry name" value="mTOR_dom"/>
</dbReference>
<evidence type="ECO:0000259" key="11">
    <source>
        <dbReference type="PROSITE" id="PS51189"/>
    </source>
</evidence>
<evidence type="ECO:0000256" key="9">
    <source>
        <dbReference type="RuleBase" id="RU364109"/>
    </source>
</evidence>
<evidence type="ECO:0000256" key="8">
    <source>
        <dbReference type="ARBA" id="ARBA00048679"/>
    </source>
</evidence>
<keyword evidence="3" id="KW-0677">Repeat</keyword>
<keyword evidence="4 9" id="KW-0547">Nucleotide-binding</keyword>
<dbReference type="InterPro" id="IPR050517">
    <property type="entry name" value="DDR_Repair_Kinase"/>
</dbReference>
<dbReference type="InterPro" id="IPR011990">
    <property type="entry name" value="TPR-like_helical_dom_sf"/>
</dbReference>
<dbReference type="EnsemblMetazoa" id="LLOJ005634-RA">
    <property type="protein sequence ID" value="LLOJ005634-PA"/>
    <property type="gene ID" value="LLOJ005634"/>
</dbReference>
<evidence type="ECO:0000313" key="12">
    <source>
        <dbReference type="EnsemblMetazoa" id="LLOJ005634-PA"/>
    </source>
</evidence>
<dbReference type="GO" id="GO:0038202">
    <property type="term" value="P:TORC1 signaling"/>
    <property type="evidence" value="ECO:0007669"/>
    <property type="project" value="TreeGrafter"/>
</dbReference>
<evidence type="ECO:0000256" key="1">
    <source>
        <dbReference type="ARBA" id="ARBA00011031"/>
    </source>
</evidence>
<protein>
    <recommendedName>
        <fullName evidence="9">Serine/threonine-protein kinase TOR</fullName>
        <ecNumber evidence="9">2.7.11.1</ecNumber>
    </recommendedName>
</protein>
<dbReference type="VEuPathDB" id="VectorBase:LLOJ005634"/>
<sequence length="2377" mass="271146">MSHSVQHFVTGLKSRNRDVQNKAAQDLLLFVKTELRELPQEEPNQFFDEFNHHIFDMVHSPDLNEKKGGVLAIKCLISGDVVNTTSRIPRYAHNLRYLLPSSDVTVMEIAAKTLVKLALLPGSKGAESFEFDIKRAFEWLAEDRNESKRHAAVIVLRELAVAMPTYFYQQVGPFFEHIFNAIRDPKPIIREGAGQALRATLIVTSQRENLNNKPQWYKICYDEALICFGEVVPLKEKGVTKDDRVHGALIVLNEIMRCSNAQWERQYNSLKCLQPERKRSISEDYSYIFPRFKAPFIDKWHSSPQTSWYSYSFELDCNSKAMGAVQESLACRQLVSENFEEICSKVMEQRLSRSFNVQQTLLSILPRLAAFNRDVFVRDYLNDTVNYLLNIIRNKEKAASIAYTTLGSIAVAVDKAIEKYVPWIIKIVKVALPPAKEVTSKKKITFDSSVFVCITMLGHAVKGTIAQDVKEMLDSMFATGLSPALTICLRELAEDVPQLKPEITEGLLRMLSQVLMNKKSHQTATWGTPKHNIAAQFASLTVTPDAPAPDAATIDVKEMLDSMFATSLSPALTICLRELAEDVPQLKPEITEGLLRMLSQVLMNKKSHQTATWGTPKHNIAAQFASLTVTPDAPAPDAATIVLALKTLGTFDFEEHRLLEFVQRCADHFLCHDQQEIRLEAVQTCSRLLKVAIQSTDSNSVCETLKQTVANVLDKLLVVGITDVDPNVRLRVLRCLDDTFDSQLALPESLSALLITLNDEVFEIRELAIITIGRLSAMNPAYVMPSLRKTLVQLLTELEHSGMSRNKEQSARMLDHLIVNTPKIISAYMRPILGILIPKLKEPDSNPGVVLNVLRAIGDLAEVNGGSSEMEKWADELLTILLDLLGDSGSPDKRGVALWTLGQLVGATGRVVTPYYKYPFLIDILINFLKTEQQPSIRRETIKVLGLLGALDPYKHKINRGLIDGQQDNILISVSDLKSDEHIDLSTAEMLVNMGTMLDEYYPAVAIATLMRILRDPTLAQHHTSVVQAVMFTFKSLGIKCVPYLSQVLPSLLGNIRTADMNLKEFLFQQLSILIEIVKQHIISYMEDIFKLIKEFWTINTPLQATLINLVEKIAIALGCEFKVYLSQLMPQILRVFSHDTSKERIVTVKLMQALQKFGNNLDDYLHLIIPPIVKLFDPADAPHSVCVVAFETINYLAGILDFTGFSSRIIHALVRTLDSSPELRQPAMQALCALVIQLGKKYLVFVPLVHRVIVKHQIECAEYDKLIPKIQSNTTVCLDDEFRLRQARFKNRDVTLSCSDTNTIKKLHVQASGLEVAWQAARRVSKDDWLEWLRQLSIGLLKESQSPALRSCRTLAHNYNQLLRDLFNAAFVSCWTELNDDKKKALADSLERALMVPDLPEITQTILNLAEFMEHCDKEHFPIDPYLLGQRAMDSRAYAKALHYKEREFYMKRDTQVYDSLIHINNKLQQKEAAQGLLEHFMANTDSSGEASTKVQVKWLEKLHSWDKALDTYRKKLIVTPDSVKDILGEMRCLEAMGDWEELGKVVNDKWQTLGKEGQSHAGRLAAVATWGLQDWERMHEYVSCIPEDTQDGAFYRAVLSVHYENYENAQRLIDQTRDLLDTELTAMAGESYERAYGAMVCVQMLAELEEVIQYKLVPERRQTIKEMWWKRLQGGQRLVEDWQRIIQVHSLVVSPQEDVHTWLKYASLCRKSGSMKLSEKTLIMLLHTDPLENPDAPLPINQPQVTFAYIKHMWTVHKKEKAYEQLKWFVNTYSVQNNCANGEEVPEDNRRLLARCYMRLGLWQNHIEGITDASVKGILSSYEQATKHDPSWYKAWHSWAYMNFKVIQSQKHQMDNQTSDMVRMQKEKQIIDQYAVPAVTGFFQSINLSQGNSLQDTLRLLTLWFDYGQYAEVFEALVEGMRVIEINTWLQVIPQLIARIDTNRNLVGQLIHQLLIDIGKSHPQALVYPLTVASKSASVARKKAAHKILQSLCEHSLTLVEQAMMCSDELIRVAILWHEQWHEGLEEASRLYFGERNIKGMFDTLEPLHAMLERGPQTLKETSFNQAYGRDLTEALEWCQHYKMSGNIRDLNQAWDLYYHVFRRISRQLPQLTSLELQYVSPKLLACKDLELAVPGSYTPGQELIRISQFQTNLQLPQLTSLELQYVSPKLLACKDLELAVPGSYTPGQELIRISQFQTNLQNSLDLEELFKEAEENAYKDEAISVTRLPPKQYYPIKRMKFIPTTIGENLLVTFVSKKEVWIPNEYSPTLLPHKKKIEAITAKDKWMLAYVGRKRENGKFKEIISVAKLEDVKRRIANTERRASSSSKEPKNKHQRLDENYEKEADGELKMEPEEDPEEEDEEEFGNLTFRYVD</sequence>
<dbReference type="PANTHER" id="PTHR11139">
    <property type="entry name" value="ATAXIA TELANGIECTASIA MUTATED ATM -RELATED"/>
    <property type="match status" value="1"/>
</dbReference>
<dbReference type="GO" id="GO:0016242">
    <property type="term" value="P:negative regulation of macroautophagy"/>
    <property type="evidence" value="ECO:0007669"/>
    <property type="project" value="TreeGrafter"/>
</dbReference>
<reference evidence="12" key="1">
    <citation type="submission" date="2020-05" db="UniProtKB">
        <authorList>
            <consortium name="EnsemblMetazoa"/>
        </authorList>
    </citation>
    <scope>IDENTIFICATION</scope>
    <source>
        <strain evidence="12">Jacobina</strain>
    </source>
</reference>
<evidence type="ECO:0000313" key="13">
    <source>
        <dbReference type="Proteomes" id="UP000092461"/>
    </source>
</evidence>
<dbReference type="InterPro" id="IPR036738">
    <property type="entry name" value="FRB_sf"/>
</dbReference>
<feature type="compositionally biased region" description="Acidic residues" evidence="10">
    <location>
        <begin position="2356"/>
        <end position="2368"/>
    </location>
</feature>
<dbReference type="Pfam" id="PF08771">
    <property type="entry name" value="FRB_dom"/>
    <property type="match status" value="1"/>
</dbReference>
<keyword evidence="9" id="KW-0723">Serine/threonine-protein kinase</keyword>
<comment type="catalytic activity">
    <reaction evidence="7 9">
        <text>L-threonyl-[protein] + ATP = O-phospho-L-threonyl-[protein] + ADP + H(+)</text>
        <dbReference type="Rhea" id="RHEA:46608"/>
        <dbReference type="Rhea" id="RHEA-COMP:11060"/>
        <dbReference type="Rhea" id="RHEA-COMP:11605"/>
        <dbReference type="ChEBI" id="CHEBI:15378"/>
        <dbReference type="ChEBI" id="CHEBI:30013"/>
        <dbReference type="ChEBI" id="CHEBI:30616"/>
        <dbReference type="ChEBI" id="CHEBI:61977"/>
        <dbReference type="ChEBI" id="CHEBI:456216"/>
        <dbReference type="EC" id="2.7.11.1"/>
    </reaction>
</comment>
<dbReference type="GO" id="GO:0106310">
    <property type="term" value="F:protein serine kinase activity"/>
    <property type="evidence" value="ECO:0007669"/>
    <property type="project" value="RHEA"/>
</dbReference>
<name>A0A1B0GIX2_LUTLO</name>
<evidence type="ECO:0000256" key="5">
    <source>
        <dbReference type="ARBA" id="ARBA00022777"/>
    </source>
</evidence>
<dbReference type="Gene3D" id="1.25.10.10">
    <property type="entry name" value="Leucine-rich Repeat Variant"/>
    <property type="match status" value="4"/>
</dbReference>
<dbReference type="EMBL" id="AJWK01017754">
    <property type="status" value="NOT_ANNOTATED_CDS"/>
    <property type="molecule type" value="Genomic_DNA"/>
</dbReference>
<accession>A0A1B0GIX2</accession>
<dbReference type="InterPro" id="IPR003151">
    <property type="entry name" value="PIK-rel_kinase_FAT"/>
</dbReference>
<dbReference type="Gene3D" id="1.20.120.150">
    <property type="entry name" value="FKBP12-rapamycin binding domain"/>
    <property type="match status" value="1"/>
</dbReference>
<dbReference type="EC" id="2.7.11.1" evidence="9"/>
<dbReference type="Pfam" id="PF02259">
    <property type="entry name" value="FAT"/>
    <property type="match status" value="1"/>
</dbReference>
<dbReference type="VEuPathDB" id="VectorBase:LLONM1_009297"/>
<dbReference type="GO" id="GO:0031932">
    <property type="term" value="C:TORC2 complex"/>
    <property type="evidence" value="ECO:0007669"/>
    <property type="project" value="TreeGrafter"/>
</dbReference>
<dbReference type="SMART" id="SM01346">
    <property type="entry name" value="DUF3385"/>
    <property type="match status" value="1"/>
</dbReference>
<dbReference type="FunFam" id="1.25.10.10:FF:000094">
    <property type="entry name" value="Serine/threonine-protein kinase mTOR"/>
    <property type="match status" value="1"/>
</dbReference>
<evidence type="ECO:0000256" key="3">
    <source>
        <dbReference type="ARBA" id="ARBA00022737"/>
    </source>
</evidence>
<dbReference type="Pfam" id="PF11865">
    <property type="entry name" value="mTOR_dom"/>
    <property type="match status" value="1"/>
</dbReference>
<evidence type="ECO:0000256" key="10">
    <source>
        <dbReference type="SAM" id="MobiDB-lite"/>
    </source>
</evidence>